<dbReference type="Pfam" id="PF13275">
    <property type="entry name" value="S4_2"/>
    <property type="match status" value="1"/>
</dbReference>
<dbReference type="PROSITE" id="PS50889">
    <property type="entry name" value="S4"/>
    <property type="match status" value="1"/>
</dbReference>
<evidence type="ECO:0000256" key="1">
    <source>
        <dbReference type="PROSITE-ProRule" id="PRU00182"/>
    </source>
</evidence>
<dbReference type="RefSeq" id="WP_217669228.1">
    <property type="nucleotide sequence ID" value="NZ_JAHRID010000004.1"/>
</dbReference>
<evidence type="ECO:0000313" key="2">
    <source>
        <dbReference type="EMBL" id="MBV2129604.1"/>
    </source>
</evidence>
<dbReference type="CDD" id="cd00165">
    <property type="entry name" value="S4"/>
    <property type="match status" value="1"/>
</dbReference>
<sequence>MSNKRDVILTKQPVELYKILKFEGLCDSGGAAKAAVDAGLVKVNGIVETQKRKQVNAGDILTFGNETLVLISGS</sequence>
<organism evidence="2 3">
    <name type="scientific">Arsukibacterium indicum</name>
    <dbReference type="NCBI Taxonomy" id="2848612"/>
    <lineage>
        <taxon>Bacteria</taxon>
        <taxon>Pseudomonadati</taxon>
        <taxon>Pseudomonadota</taxon>
        <taxon>Gammaproteobacteria</taxon>
        <taxon>Chromatiales</taxon>
        <taxon>Chromatiaceae</taxon>
        <taxon>Arsukibacterium</taxon>
    </lineage>
</organism>
<name>A0ABS6MMK5_9GAMM</name>
<gene>
    <name evidence="2" type="ORF">KQY15_10910</name>
</gene>
<reference evidence="2 3" key="1">
    <citation type="submission" date="2021-06" db="EMBL/GenBank/DDBJ databases">
        <title>Rheinheimera indica sp. nov., isolated from deep-sea sediment.</title>
        <authorList>
            <person name="Wang Z."/>
            <person name="Zhang X.-Y."/>
        </authorList>
    </citation>
    <scope>NUCLEOTIDE SEQUENCE [LARGE SCALE GENOMIC DNA]</scope>
    <source>
        <strain evidence="2 3">SM2107</strain>
    </source>
</reference>
<keyword evidence="1" id="KW-0694">RNA-binding</keyword>
<dbReference type="Proteomes" id="UP000704611">
    <property type="component" value="Unassembled WGS sequence"/>
</dbReference>
<comment type="caution">
    <text evidence="2">The sequence shown here is derived from an EMBL/GenBank/DDBJ whole genome shotgun (WGS) entry which is preliminary data.</text>
</comment>
<keyword evidence="3" id="KW-1185">Reference proteome</keyword>
<accession>A0ABS6MMK5</accession>
<dbReference type="EMBL" id="JAHRID010000004">
    <property type="protein sequence ID" value="MBV2129604.1"/>
    <property type="molecule type" value="Genomic_DNA"/>
</dbReference>
<evidence type="ECO:0000313" key="3">
    <source>
        <dbReference type="Proteomes" id="UP000704611"/>
    </source>
</evidence>
<protein>
    <submittedName>
        <fullName evidence="2">RNA-binding S4 domain-containing protein</fullName>
    </submittedName>
</protein>
<proteinExistence type="predicted"/>